<evidence type="ECO:0000313" key="2">
    <source>
        <dbReference type="Proteomes" id="UP000249754"/>
    </source>
</evidence>
<comment type="caution">
    <text evidence="1">The sequence shown here is derived from an EMBL/GenBank/DDBJ whole genome shotgun (WGS) entry which is preliminary data.</text>
</comment>
<sequence length="66" mass="7291">MKIAQQIPCPTCSTLIPFDSYQLLLGVYFECPNCQSSIGLATESKTIVEKAVQKLDDIKKQNNNNG</sequence>
<proteinExistence type="predicted"/>
<gene>
    <name evidence="1" type="ORF">LY11_03748</name>
</gene>
<evidence type="ECO:0000313" key="1">
    <source>
        <dbReference type="EMBL" id="RAJ26922.1"/>
    </source>
</evidence>
<dbReference type="EMBL" id="QLLR01000022">
    <property type="protein sequence ID" value="RAJ26922.1"/>
    <property type="molecule type" value="Genomic_DNA"/>
</dbReference>
<dbReference type="AlphaFoldDB" id="A0A327SEU7"/>
<dbReference type="Proteomes" id="UP000249754">
    <property type="component" value="Unassembled WGS sequence"/>
</dbReference>
<name>A0A327SEU7_9SPHI</name>
<dbReference type="OrthoDB" id="771388at2"/>
<organism evidence="1 2">
    <name type="scientific">Pedobacter cryoconitis</name>
    <dbReference type="NCBI Taxonomy" id="188932"/>
    <lineage>
        <taxon>Bacteria</taxon>
        <taxon>Pseudomonadati</taxon>
        <taxon>Bacteroidota</taxon>
        <taxon>Sphingobacteriia</taxon>
        <taxon>Sphingobacteriales</taxon>
        <taxon>Sphingobacteriaceae</taxon>
        <taxon>Pedobacter</taxon>
    </lineage>
</organism>
<accession>A0A327SEU7</accession>
<reference evidence="1 2" key="1">
    <citation type="submission" date="2018-06" db="EMBL/GenBank/DDBJ databases">
        <title>Genomic Encyclopedia of Archaeal and Bacterial Type Strains, Phase II (KMG-II): from individual species to whole genera.</title>
        <authorList>
            <person name="Goeker M."/>
        </authorList>
    </citation>
    <scope>NUCLEOTIDE SEQUENCE [LARGE SCALE GENOMIC DNA]</scope>
    <source>
        <strain evidence="1 2">DSM 14825</strain>
    </source>
</reference>
<protein>
    <submittedName>
        <fullName evidence="1">Uncharacterized protein</fullName>
    </submittedName>
</protein>